<gene>
    <name evidence="1" type="ORF">GCM10008960_32240</name>
</gene>
<reference evidence="2" key="1">
    <citation type="journal article" date="2019" name="Int. J. Syst. Evol. Microbiol.">
        <title>The Global Catalogue of Microorganisms (GCM) 10K type strain sequencing project: providing services to taxonomists for standard genome sequencing and annotation.</title>
        <authorList>
            <consortium name="The Broad Institute Genomics Platform"/>
            <consortium name="The Broad Institute Genome Sequencing Center for Infectious Disease"/>
            <person name="Wu L."/>
            <person name="Ma J."/>
        </authorList>
    </citation>
    <scope>NUCLEOTIDE SEQUENCE [LARGE SCALE GENOMIC DNA]</scope>
    <source>
        <strain evidence="2">JCM 31405</strain>
    </source>
</reference>
<organism evidence="1 2">
    <name type="scientific">Deinococcus sedimenti</name>
    <dbReference type="NCBI Taxonomy" id="1867090"/>
    <lineage>
        <taxon>Bacteria</taxon>
        <taxon>Thermotogati</taxon>
        <taxon>Deinococcota</taxon>
        <taxon>Deinococci</taxon>
        <taxon>Deinococcales</taxon>
        <taxon>Deinococcaceae</taxon>
        <taxon>Deinococcus</taxon>
    </lineage>
</organism>
<dbReference type="RefSeq" id="WP_189074199.1">
    <property type="nucleotide sequence ID" value="NZ_BMQN01000011.1"/>
</dbReference>
<protein>
    <submittedName>
        <fullName evidence="1">Uncharacterized protein</fullName>
    </submittedName>
</protein>
<accession>A0ABQ2S6S1</accession>
<keyword evidence="2" id="KW-1185">Reference proteome</keyword>
<dbReference type="Proteomes" id="UP000644548">
    <property type="component" value="Unassembled WGS sequence"/>
</dbReference>
<proteinExistence type="predicted"/>
<dbReference type="EMBL" id="BMQN01000011">
    <property type="protein sequence ID" value="GGS03165.1"/>
    <property type="molecule type" value="Genomic_DNA"/>
</dbReference>
<evidence type="ECO:0000313" key="2">
    <source>
        <dbReference type="Proteomes" id="UP000644548"/>
    </source>
</evidence>
<name>A0ABQ2S6S1_9DEIO</name>
<sequence length="45" mass="4955">MNRRFNLRAVTLTLIAASWISLFAFLSFTTQATLHASSPAWSGTP</sequence>
<evidence type="ECO:0000313" key="1">
    <source>
        <dbReference type="EMBL" id="GGS03165.1"/>
    </source>
</evidence>
<comment type="caution">
    <text evidence="1">The sequence shown here is derived from an EMBL/GenBank/DDBJ whole genome shotgun (WGS) entry which is preliminary data.</text>
</comment>